<dbReference type="GO" id="GO:0005524">
    <property type="term" value="F:ATP binding"/>
    <property type="evidence" value="ECO:0007669"/>
    <property type="project" value="UniProtKB-KW"/>
</dbReference>
<comment type="caution">
    <text evidence="8">The sequence shown here is derived from an EMBL/GenBank/DDBJ whole genome shotgun (WGS) entry which is preliminary data.</text>
</comment>
<dbReference type="GO" id="GO:0005874">
    <property type="term" value="C:microtubule"/>
    <property type="evidence" value="ECO:0007669"/>
    <property type="project" value="UniProtKB-KW"/>
</dbReference>
<evidence type="ECO:0000259" key="7">
    <source>
        <dbReference type="Pfam" id="PF16796"/>
    </source>
</evidence>
<evidence type="ECO:0000313" key="9">
    <source>
        <dbReference type="Proteomes" id="UP000823388"/>
    </source>
</evidence>
<organism evidence="8 9">
    <name type="scientific">Panicum virgatum</name>
    <name type="common">Blackwell switchgrass</name>
    <dbReference type="NCBI Taxonomy" id="38727"/>
    <lineage>
        <taxon>Eukaryota</taxon>
        <taxon>Viridiplantae</taxon>
        <taxon>Streptophyta</taxon>
        <taxon>Embryophyta</taxon>
        <taxon>Tracheophyta</taxon>
        <taxon>Spermatophyta</taxon>
        <taxon>Magnoliopsida</taxon>
        <taxon>Liliopsida</taxon>
        <taxon>Poales</taxon>
        <taxon>Poaceae</taxon>
        <taxon>PACMAD clade</taxon>
        <taxon>Panicoideae</taxon>
        <taxon>Panicodae</taxon>
        <taxon>Paniceae</taxon>
        <taxon>Panicinae</taxon>
        <taxon>Panicum</taxon>
        <taxon>Panicum sect. Hiantes</taxon>
    </lineage>
</organism>
<keyword evidence="2" id="KW-0547">Nucleotide-binding</keyword>
<keyword evidence="9" id="KW-1185">Reference proteome</keyword>
<evidence type="ECO:0000256" key="5">
    <source>
        <dbReference type="SAM" id="Coils"/>
    </source>
</evidence>
<feature type="coiled-coil region" evidence="5">
    <location>
        <begin position="123"/>
        <end position="275"/>
    </location>
</feature>
<evidence type="ECO:0000256" key="6">
    <source>
        <dbReference type="SAM" id="MobiDB-lite"/>
    </source>
</evidence>
<dbReference type="GO" id="GO:0003777">
    <property type="term" value="F:microtubule motor activity"/>
    <property type="evidence" value="ECO:0007669"/>
    <property type="project" value="InterPro"/>
</dbReference>
<dbReference type="Pfam" id="PF16796">
    <property type="entry name" value="Microtub_bd"/>
    <property type="match status" value="1"/>
</dbReference>
<accession>A0A8T0R522</accession>
<dbReference type="Proteomes" id="UP000823388">
    <property type="component" value="Chromosome 6N"/>
</dbReference>
<evidence type="ECO:0000313" key="8">
    <source>
        <dbReference type="EMBL" id="KAG2580731.1"/>
    </source>
</evidence>
<keyword evidence="5" id="KW-0175">Coiled coil</keyword>
<reference evidence="8" key="1">
    <citation type="submission" date="2020-05" db="EMBL/GenBank/DDBJ databases">
        <title>WGS assembly of Panicum virgatum.</title>
        <authorList>
            <person name="Lovell J.T."/>
            <person name="Jenkins J."/>
            <person name="Shu S."/>
            <person name="Juenger T.E."/>
            <person name="Schmutz J."/>
        </authorList>
    </citation>
    <scope>NUCLEOTIDE SEQUENCE</scope>
    <source>
        <strain evidence="8">AP13</strain>
    </source>
</reference>
<evidence type="ECO:0000256" key="2">
    <source>
        <dbReference type="ARBA" id="ARBA00022741"/>
    </source>
</evidence>
<keyword evidence="3" id="KW-0067">ATP-binding</keyword>
<evidence type="ECO:0000256" key="3">
    <source>
        <dbReference type="ARBA" id="ARBA00022840"/>
    </source>
</evidence>
<sequence length="365" mass="41825">MLHRKENNSADAQAGTSARTGRQLLSTAAPPPPPDEEEPTIFAGMADVDALINKMEGEVKMDYKGNSEKMMEFIKKLRTCIKWLLETENKHLSEIFTSQFEEKQNSETVVKWINTLNEARVVNVGIQEQHASLQKILKKVEAEKMDALRDLEDEKEASVESSRNLLLEDLRRIKLERKCLNEHVKMLQNTNKRIQEYETSLLQYLQADATKNSETIAKLQKEKNTIVETMNTLKDHLQMQLDLEKSLQSEATKQINDLLKELEGLKITNKEMAGNSVMELDGAMTRITALEETCSSQREIIKTLEIKLEAASELLKRSDLTALKLQSRLEEADQQILDGEKLRKKLHNTILELKGNIRVFCRVRH</sequence>
<gene>
    <name evidence="8" type="ORF">PVAP13_6NG361950</name>
</gene>
<dbReference type="InterPro" id="IPR027640">
    <property type="entry name" value="Kinesin-like_fam"/>
</dbReference>
<protein>
    <recommendedName>
        <fullName evidence="7">Spindle pole body-associated protein Vik1/Cik1 microtubule binding domain-containing protein</fullName>
    </recommendedName>
</protein>
<feature type="compositionally biased region" description="Polar residues" evidence="6">
    <location>
        <begin position="9"/>
        <end position="26"/>
    </location>
</feature>
<dbReference type="AlphaFoldDB" id="A0A8T0R522"/>
<dbReference type="PANTHER" id="PTHR47972:SF45">
    <property type="entry name" value="PROTEIN CLARET SEGREGATIONAL"/>
    <property type="match status" value="1"/>
</dbReference>
<dbReference type="PANTHER" id="PTHR47972">
    <property type="entry name" value="KINESIN-LIKE PROTEIN KLP-3"/>
    <property type="match status" value="1"/>
</dbReference>
<feature type="domain" description="Spindle pole body-associated protein Vik1/Cik1 microtubule binding" evidence="7">
    <location>
        <begin position="340"/>
        <end position="364"/>
    </location>
</feature>
<evidence type="ECO:0000256" key="4">
    <source>
        <dbReference type="ARBA" id="ARBA00023175"/>
    </source>
</evidence>
<keyword evidence="4" id="KW-0505">Motor protein</keyword>
<dbReference type="GO" id="GO:0008017">
    <property type="term" value="F:microtubule binding"/>
    <property type="evidence" value="ECO:0007669"/>
    <property type="project" value="InterPro"/>
</dbReference>
<feature type="region of interest" description="Disordered" evidence="6">
    <location>
        <begin position="1"/>
        <end position="39"/>
    </location>
</feature>
<keyword evidence="1" id="KW-0493">Microtubule</keyword>
<name>A0A8T0R522_PANVG</name>
<evidence type="ECO:0000256" key="1">
    <source>
        <dbReference type="ARBA" id="ARBA00022701"/>
    </source>
</evidence>
<dbReference type="EMBL" id="CM029048">
    <property type="protein sequence ID" value="KAG2580731.1"/>
    <property type="molecule type" value="Genomic_DNA"/>
</dbReference>
<dbReference type="InterPro" id="IPR031852">
    <property type="entry name" value="Vik1/Cik1_MT-bd"/>
</dbReference>
<dbReference type="GO" id="GO:0007018">
    <property type="term" value="P:microtubule-based movement"/>
    <property type="evidence" value="ECO:0007669"/>
    <property type="project" value="InterPro"/>
</dbReference>
<proteinExistence type="predicted"/>